<feature type="domain" description="DNA-binding transcriptional repressor CapW winged helix-turn-helix" evidence="3">
    <location>
        <begin position="9"/>
        <end position="80"/>
    </location>
</feature>
<feature type="domain" description="WYL" evidence="1">
    <location>
        <begin position="119"/>
        <end position="183"/>
    </location>
</feature>
<dbReference type="Proteomes" id="UP000286678">
    <property type="component" value="Unassembled WGS sequence"/>
</dbReference>
<dbReference type="Pfam" id="PF26107">
    <property type="entry name" value="BrxR_CTD"/>
    <property type="match status" value="1"/>
</dbReference>
<dbReference type="AlphaFoldDB" id="A0A432XPH9"/>
<evidence type="ECO:0000259" key="2">
    <source>
        <dbReference type="Pfam" id="PF26107"/>
    </source>
</evidence>
<evidence type="ECO:0000259" key="1">
    <source>
        <dbReference type="Pfam" id="PF13280"/>
    </source>
</evidence>
<gene>
    <name evidence="4" type="ORF">CWE21_00580</name>
</gene>
<dbReference type="InterPro" id="IPR016634">
    <property type="entry name" value="CapW-like"/>
</dbReference>
<name>A0A432XPH9_9GAMM</name>
<dbReference type="InterPro" id="IPR059019">
    <property type="entry name" value="WHD_CapW"/>
</dbReference>
<proteinExistence type="predicted"/>
<evidence type="ECO:0000313" key="5">
    <source>
        <dbReference type="Proteomes" id="UP000286678"/>
    </source>
</evidence>
<dbReference type="InterPro" id="IPR059020">
    <property type="entry name" value="CapW_CTD"/>
</dbReference>
<dbReference type="InterPro" id="IPR026881">
    <property type="entry name" value="WYL_dom"/>
</dbReference>
<dbReference type="Pfam" id="PF13280">
    <property type="entry name" value="WYL"/>
    <property type="match status" value="1"/>
</dbReference>
<feature type="domain" description="DNA-binding transcriptional repressor CapW C-terminal dimerisation" evidence="2">
    <location>
        <begin position="206"/>
        <end position="274"/>
    </location>
</feature>
<dbReference type="RefSeq" id="WP_126832165.1">
    <property type="nucleotide sequence ID" value="NZ_PIPT01000001.1"/>
</dbReference>
<evidence type="ECO:0000259" key="3">
    <source>
        <dbReference type="Pfam" id="PF26109"/>
    </source>
</evidence>
<keyword evidence="5" id="KW-1185">Reference proteome</keyword>
<organism evidence="4 5">
    <name type="scientific">Pseudidiomarina aquimaris</name>
    <dbReference type="NCBI Taxonomy" id="641841"/>
    <lineage>
        <taxon>Bacteria</taxon>
        <taxon>Pseudomonadati</taxon>
        <taxon>Pseudomonadota</taxon>
        <taxon>Gammaproteobacteria</taxon>
        <taxon>Alteromonadales</taxon>
        <taxon>Idiomarinaceae</taxon>
        <taxon>Pseudidiomarina</taxon>
    </lineage>
</organism>
<dbReference type="EMBL" id="PIPT01000001">
    <property type="protein sequence ID" value="RUO50635.1"/>
    <property type="molecule type" value="Genomic_DNA"/>
</dbReference>
<dbReference type="PROSITE" id="PS52050">
    <property type="entry name" value="WYL"/>
    <property type="match status" value="1"/>
</dbReference>
<dbReference type="Pfam" id="PF26109">
    <property type="entry name" value="WHD_BrxR"/>
    <property type="match status" value="1"/>
</dbReference>
<sequence>MLDTISYAQKQRLAYIDFCLLFRGSVHRNDLVQRFEVGLSAGSRDFTLYKELAPQNLTYDSKAKRYFQTEQFVPLFEHDAQRTLVKLANDISDGFDAIGDVHFPVEAPSTLNVPNIFIVARIVQAMLNGKAISVSYTSLSSGNVTRELVPHAIVDNGLRWHVRAFDRKSESFRDFVLTRVRAVNFVDTAPAPHEEAEADHAWQRLIPLQLTPHPHNIDYPKAIEMDYGMRNSVLNVEVRAAMAGYLLRRWNVDCTADAALRGPEYQLWLQNRATLMDVGNLAIAPGYDSKG</sequence>
<dbReference type="PIRSF" id="PIRSF015558">
    <property type="entry name" value="Txn_reg_DeoR_prd"/>
    <property type="match status" value="1"/>
</dbReference>
<reference evidence="5" key="1">
    <citation type="journal article" date="2018" name="Front. Microbiol.">
        <title>Genome-Based Analysis Reveals the Taxonomy and Diversity of the Family Idiomarinaceae.</title>
        <authorList>
            <person name="Liu Y."/>
            <person name="Lai Q."/>
            <person name="Shao Z."/>
        </authorList>
    </citation>
    <scope>NUCLEOTIDE SEQUENCE [LARGE SCALE GENOMIC DNA]</scope>
    <source>
        <strain evidence="5">SW15</strain>
    </source>
</reference>
<comment type="caution">
    <text evidence="4">The sequence shown here is derived from an EMBL/GenBank/DDBJ whole genome shotgun (WGS) entry which is preliminary data.</text>
</comment>
<protein>
    <submittedName>
        <fullName evidence="4">WYL domain-containing protein</fullName>
    </submittedName>
</protein>
<evidence type="ECO:0000313" key="4">
    <source>
        <dbReference type="EMBL" id="RUO50635.1"/>
    </source>
</evidence>
<dbReference type="OrthoDB" id="6400324at2"/>
<accession>A0A432XPH9</accession>